<dbReference type="PRINTS" id="PR00722">
    <property type="entry name" value="CHYMOTRYPSIN"/>
</dbReference>
<keyword evidence="6" id="KW-0222">Digestion</keyword>
<reference evidence="16" key="1">
    <citation type="submission" date="2020-05" db="UniProtKB">
        <authorList>
            <consortium name="EnsemblMetazoa"/>
        </authorList>
    </citation>
    <scope>IDENTIFICATION</scope>
    <source>
        <strain evidence="16">USDA</strain>
    </source>
</reference>
<keyword evidence="8 13" id="KW-0720">Serine protease</keyword>
<dbReference type="FunFam" id="2.40.10.10:FF:000077">
    <property type="entry name" value="Predicted protein"/>
    <property type="match status" value="1"/>
</dbReference>
<evidence type="ECO:0000256" key="2">
    <source>
        <dbReference type="ARBA" id="ARBA00007664"/>
    </source>
</evidence>
<evidence type="ECO:0000256" key="12">
    <source>
        <dbReference type="ARBA" id="ARBA00038868"/>
    </source>
</evidence>
<dbReference type="Gene3D" id="2.40.10.10">
    <property type="entry name" value="Trypsin-like serine proteases"/>
    <property type="match status" value="1"/>
</dbReference>
<keyword evidence="10" id="KW-1015">Disulfide bond</keyword>
<evidence type="ECO:0000256" key="9">
    <source>
        <dbReference type="ARBA" id="ARBA00023145"/>
    </source>
</evidence>
<dbReference type="VEuPathDB" id="VectorBase:SCAU010125"/>
<evidence type="ECO:0000256" key="7">
    <source>
        <dbReference type="ARBA" id="ARBA00022801"/>
    </source>
</evidence>
<dbReference type="STRING" id="35570.A0A1I8PQ52"/>
<sequence>MRFFFAIAVLFVASCSAANVRGKPRLDGRIVGGYETDIKKVPFQVSLQAGWHFCGGSLIAKRFVLTAAHCTDGASEFNPNFKVRVGSSYSEKGGLLLKVNRIHQHHQYSASVVDYDFSILELEDYDTSALGFELQYAKLPTADDVADGTLVTVSGWGNTKNPNESSDVLRAVQVPKVNQKVCQEAYTNFGGVTDRMICAGYTQGGKDSCQGDSGGPMALDGTLVGVVSWGFGCAEPNYPGVYARVASVLPWIAEKTGLSL</sequence>
<dbReference type="InterPro" id="IPR043504">
    <property type="entry name" value="Peptidase_S1_PA_chymotrypsin"/>
</dbReference>
<keyword evidence="7 13" id="KW-0378">Hydrolase</keyword>
<dbReference type="EC" id="3.4.21.4" evidence="12"/>
<organism evidence="16 17">
    <name type="scientific">Stomoxys calcitrans</name>
    <name type="common">Stable fly</name>
    <name type="synonym">Conops calcitrans</name>
    <dbReference type="NCBI Taxonomy" id="35570"/>
    <lineage>
        <taxon>Eukaryota</taxon>
        <taxon>Metazoa</taxon>
        <taxon>Ecdysozoa</taxon>
        <taxon>Arthropoda</taxon>
        <taxon>Hexapoda</taxon>
        <taxon>Insecta</taxon>
        <taxon>Pterygota</taxon>
        <taxon>Neoptera</taxon>
        <taxon>Endopterygota</taxon>
        <taxon>Diptera</taxon>
        <taxon>Brachycera</taxon>
        <taxon>Muscomorpha</taxon>
        <taxon>Muscoidea</taxon>
        <taxon>Muscidae</taxon>
        <taxon>Stomoxys</taxon>
    </lineage>
</organism>
<evidence type="ECO:0000256" key="10">
    <source>
        <dbReference type="ARBA" id="ARBA00023157"/>
    </source>
</evidence>
<dbReference type="PROSITE" id="PS00135">
    <property type="entry name" value="TRYPSIN_SER"/>
    <property type="match status" value="1"/>
</dbReference>
<evidence type="ECO:0000256" key="1">
    <source>
        <dbReference type="ARBA" id="ARBA00004613"/>
    </source>
</evidence>
<keyword evidence="3" id="KW-0964">Secreted</keyword>
<keyword evidence="4 13" id="KW-0645">Protease</keyword>
<dbReference type="InterPro" id="IPR001314">
    <property type="entry name" value="Peptidase_S1A"/>
</dbReference>
<protein>
    <recommendedName>
        <fullName evidence="12">trypsin</fullName>
        <ecNumber evidence="12">3.4.21.4</ecNumber>
    </recommendedName>
</protein>
<feature type="domain" description="Peptidase S1" evidence="15">
    <location>
        <begin position="30"/>
        <end position="257"/>
    </location>
</feature>
<dbReference type="GO" id="GO:0004252">
    <property type="term" value="F:serine-type endopeptidase activity"/>
    <property type="evidence" value="ECO:0007669"/>
    <property type="project" value="UniProtKB-EC"/>
</dbReference>
<evidence type="ECO:0000313" key="17">
    <source>
        <dbReference type="Proteomes" id="UP000095300"/>
    </source>
</evidence>
<dbReference type="PANTHER" id="PTHR24276">
    <property type="entry name" value="POLYSERASE-RELATED"/>
    <property type="match status" value="1"/>
</dbReference>
<dbReference type="PROSITE" id="PS51257">
    <property type="entry name" value="PROKAR_LIPOPROTEIN"/>
    <property type="match status" value="1"/>
</dbReference>
<evidence type="ECO:0000256" key="6">
    <source>
        <dbReference type="ARBA" id="ARBA00022757"/>
    </source>
</evidence>
<dbReference type="InterPro" id="IPR001254">
    <property type="entry name" value="Trypsin_dom"/>
</dbReference>
<evidence type="ECO:0000256" key="14">
    <source>
        <dbReference type="SAM" id="SignalP"/>
    </source>
</evidence>
<dbReference type="OrthoDB" id="10059102at2759"/>
<keyword evidence="5 14" id="KW-0732">Signal</keyword>
<dbReference type="SMART" id="SM00020">
    <property type="entry name" value="Tryp_SPc"/>
    <property type="match status" value="1"/>
</dbReference>
<dbReference type="Pfam" id="PF00089">
    <property type="entry name" value="Trypsin"/>
    <property type="match status" value="1"/>
</dbReference>
<dbReference type="GO" id="GO:0006508">
    <property type="term" value="P:proteolysis"/>
    <property type="evidence" value="ECO:0007669"/>
    <property type="project" value="UniProtKB-KW"/>
</dbReference>
<keyword evidence="17" id="KW-1185">Reference proteome</keyword>
<evidence type="ECO:0000259" key="15">
    <source>
        <dbReference type="PROSITE" id="PS50240"/>
    </source>
</evidence>
<feature type="chain" id="PRO_5009327017" description="trypsin" evidence="14">
    <location>
        <begin position="18"/>
        <end position="260"/>
    </location>
</feature>
<evidence type="ECO:0000256" key="13">
    <source>
        <dbReference type="RuleBase" id="RU363034"/>
    </source>
</evidence>
<dbReference type="PROSITE" id="PS00134">
    <property type="entry name" value="TRYPSIN_HIS"/>
    <property type="match status" value="1"/>
</dbReference>
<dbReference type="InterPro" id="IPR009003">
    <property type="entry name" value="Peptidase_S1_PA"/>
</dbReference>
<dbReference type="EnsemblMetazoa" id="SCAU010125-RA">
    <property type="protein sequence ID" value="SCAU010125-PA"/>
    <property type="gene ID" value="SCAU010125"/>
</dbReference>
<dbReference type="PROSITE" id="PS50240">
    <property type="entry name" value="TRYPSIN_DOM"/>
    <property type="match status" value="1"/>
</dbReference>
<dbReference type="PANTHER" id="PTHR24276:SF97">
    <property type="entry name" value="GH13245P2-RELATED"/>
    <property type="match status" value="1"/>
</dbReference>
<evidence type="ECO:0000256" key="3">
    <source>
        <dbReference type="ARBA" id="ARBA00022525"/>
    </source>
</evidence>
<dbReference type="KEGG" id="scac:106091293"/>
<dbReference type="GO" id="GO:0007586">
    <property type="term" value="P:digestion"/>
    <property type="evidence" value="ECO:0007669"/>
    <property type="project" value="UniProtKB-KW"/>
</dbReference>
<evidence type="ECO:0000256" key="5">
    <source>
        <dbReference type="ARBA" id="ARBA00022729"/>
    </source>
</evidence>
<dbReference type="InterPro" id="IPR050430">
    <property type="entry name" value="Peptidase_S1"/>
</dbReference>
<dbReference type="Proteomes" id="UP000095300">
    <property type="component" value="Unassembled WGS sequence"/>
</dbReference>
<keyword evidence="9" id="KW-0865">Zymogen</keyword>
<name>A0A1I8PQ52_STOCA</name>
<gene>
    <name evidence="16" type="primary">106091293</name>
</gene>
<dbReference type="SUPFAM" id="SSF50494">
    <property type="entry name" value="Trypsin-like serine proteases"/>
    <property type="match status" value="1"/>
</dbReference>
<dbReference type="GO" id="GO:0005576">
    <property type="term" value="C:extracellular region"/>
    <property type="evidence" value="ECO:0007669"/>
    <property type="project" value="UniProtKB-SubCell"/>
</dbReference>
<dbReference type="AlphaFoldDB" id="A0A1I8PQ52"/>
<proteinExistence type="inferred from homology"/>
<dbReference type="InterPro" id="IPR033116">
    <property type="entry name" value="TRYPSIN_SER"/>
</dbReference>
<comment type="catalytic activity">
    <reaction evidence="11">
        <text>Preferential cleavage: Arg-|-Xaa, Lys-|-Xaa.</text>
        <dbReference type="EC" id="3.4.21.4"/>
    </reaction>
</comment>
<evidence type="ECO:0000256" key="8">
    <source>
        <dbReference type="ARBA" id="ARBA00022825"/>
    </source>
</evidence>
<comment type="similarity">
    <text evidence="2">Belongs to the peptidase S1 family.</text>
</comment>
<evidence type="ECO:0000256" key="11">
    <source>
        <dbReference type="ARBA" id="ARBA00036320"/>
    </source>
</evidence>
<dbReference type="CDD" id="cd00190">
    <property type="entry name" value="Tryp_SPc"/>
    <property type="match status" value="1"/>
</dbReference>
<feature type="signal peptide" evidence="14">
    <location>
        <begin position="1"/>
        <end position="17"/>
    </location>
</feature>
<evidence type="ECO:0000256" key="4">
    <source>
        <dbReference type="ARBA" id="ARBA00022670"/>
    </source>
</evidence>
<accession>A0A1I8PQ52</accession>
<dbReference type="InterPro" id="IPR018114">
    <property type="entry name" value="TRYPSIN_HIS"/>
</dbReference>
<evidence type="ECO:0000313" key="16">
    <source>
        <dbReference type="EnsemblMetazoa" id="SCAU010125-PA"/>
    </source>
</evidence>
<comment type="subcellular location">
    <subcellularLocation>
        <location evidence="1">Secreted</location>
    </subcellularLocation>
</comment>